<name>B1ZEF1_METPB</name>
<dbReference type="EMBL" id="CP001029">
    <property type="protein sequence ID" value="ACB79636.1"/>
    <property type="molecule type" value="Genomic_DNA"/>
</dbReference>
<dbReference type="Proteomes" id="UP000007136">
    <property type="component" value="Chromosome"/>
</dbReference>
<reference evidence="1" key="1">
    <citation type="submission" date="2008-04" db="EMBL/GenBank/DDBJ databases">
        <title>Complete sequence of chromosome of Methylobacterium populi BJ001.</title>
        <authorList>
            <consortium name="US DOE Joint Genome Institute"/>
            <person name="Copeland A."/>
            <person name="Lucas S."/>
            <person name="Lapidus A."/>
            <person name="Glavina del Rio T."/>
            <person name="Dalin E."/>
            <person name="Tice H."/>
            <person name="Bruce D."/>
            <person name="Goodwin L."/>
            <person name="Pitluck S."/>
            <person name="Chertkov O."/>
            <person name="Brettin T."/>
            <person name="Detter J.C."/>
            <person name="Han C."/>
            <person name="Kuske C.R."/>
            <person name="Schmutz J."/>
            <person name="Larimer F."/>
            <person name="Land M."/>
            <person name="Hauser L."/>
            <person name="Kyrpides N."/>
            <person name="Mikhailova N."/>
            <person name="Marx C."/>
            <person name="Richardson P."/>
        </authorList>
    </citation>
    <scope>NUCLEOTIDE SEQUENCE [LARGE SCALE GENOMIC DNA]</scope>
    <source>
        <strain evidence="1">BJ001</strain>
    </source>
</reference>
<protein>
    <submittedName>
        <fullName evidence="1">Uncharacterized protein</fullName>
    </submittedName>
</protein>
<gene>
    <name evidence="1" type="ordered locus">Mpop_1469</name>
</gene>
<organism evidence="1 2">
    <name type="scientific">Methylorubrum populi (strain ATCC BAA-705 / NCIMB 13946 / BJ001)</name>
    <name type="common">Methylobacterium populi</name>
    <dbReference type="NCBI Taxonomy" id="441620"/>
    <lineage>
        <taxon>Bacteria</taxon>
        <taxon>Pseudomonadati</taxon>
        <taxon>Pseudomonadota</taxon>
        <taxon>Alphaproteobacteria</taxon>
        <taxon>Hyphomicrobiales</taxon>
        <taxon>Methylobacteriaceae</taxon>
        <taxon>Methylorubrum</taxon>
    </lineage>
</organism>
<dbReference type="KEGG" id="mpo:Mpop_1469"/>
<dbReference type="HOGENOM" id="CLU_1480414_0_0_5"/>
<proteinExistence type="predicted"/>
<accession>B1ZEF1</accession>
<evidence type="ECO:0000313" key="1">
    <source>
        <dbReference type="EMBL" id="ACB79636.1"/>
    </source>
</evidence>
<sequence>MSKRRGIRLVDLSLGPIPAEVINLTLGLDLDPGPVILSRNAQKHALSSHPVEYPPCLPHVAAVVADPLNLGDDFKNGGKIEMIGRIPALGSFLLVAVTIERDLAGRYNVCSFYPISEKKIQPRRARGYLRRGFKALKQLRLRFPGAPARSYRSRNVAGMPKSGSLHTDRMACRAAGATLPPH</sequence>
<dbReference type="RefSeq" id="WP_012453384.1">
    <property type="nucleotide sequence ID" value="NC_010725.1"/>
</dbReference>
<dbReference type="AlphaFoldDB" id="B1ZEF1"/>
<dbReference type="eggNOG" id="ENOG5032XHB">
    <property type="taxonomic scope" value="Bacteria"/>
</dbReference>
<evidence type="ECO:0000313" key="2">
    <source>
        <dbReference type="Proteomes" id="UP000007136"/>
    </source>
</evidence>